<sequence length="625" mass="68543">MKLSSPARHLLDLMTGARQDPAPWQDVSLVSAVELGTLIPAAYRVGKRPGGARMARFSTEAEARTRQPVFTPEACLDVFGALVDGLPTRKWADLFVGIGALVRCPAGAPLERLAEPARTVVGFLLREKRLDSPFSLLAAAGLAGLDAEVAAQLTEGRGPIAVAEVELLLGWDVPRRALFAESVREHSFNAFPPLPDILERLDDLPDYRDFARVTLETAEARVAAIHAGKIPYRADKAFATGEKETIGRAARLALFRDEPWLPELLERLLPGVAVAPTEARTLPSQGVLFEIARAVEDHPTPEAMAALRAARQATRHAGVPKQLDRMLKRIEPALAGRIEAAFRLPDGRVRQALGEHTAVISTDGAVELSWWHGDKKLKSAPAAVRQEHPDEVKRLRKLAKQVQQQQATLVRALEAGYASDTPPPYRRLAGQPIVDRLIWEFEVSPGEWRSELGLGVPDVPVRLWHPARASAEEVAAWRDVVRELRQPFKQAFREVYPLTAAEEAAGVYSDRFAGQVVDYPKVYALFERQGWRAEHLGPWDGGGSGEARRRVGGWQVTFSQDLLPDHDGHAVTGQVRFHRPAEGGWQAAPLAEVPPLVFSEAMREVDLFVAVASIDLPSEEAGLLP</sequence>
<evidence type="ECO:0000259" key="1">
    <source>
        <dbReference type="Pfam" id="PF13569"/>
    </source>
</evidence>
<dbReference type="InterPro" id="IPR025406">
    <property type="entry name" value="DUF4132"/>
</dbReference>
<dbReference type="RefSeq" id="WP_189143442.1">
    <property type="nucleotide sequence ID" value="NZ_BMNK01000018.1"/>
</dbReference>
<organism evidence="2 3">
    <name type="scientific">Nonomuraea glycinis</name>
    <dbReference type="NCBI Taxonomy" id="2047744"/>
    <lineage>
        <taxon>Bacteria</taxon>
        <taxon>Bacillati</taxon>
        <taxon>Actinomycetota</taxon>
        <taxon>Actinomycetes</taxon>
        <taxon>Streptosporangiales</taxon>
        <taxon>Streptosporangiaceae</taxon>
        <taxon>Nonomuraea</taxon>
    </lineage>
</organism>
<evidence type="ECO:0000313" key="2">
    <source>
        <dbReference type="EMBL" id="GGP15265.1"/>
    </source>
</evidence>
<gene>
    <name evidence="2" type="ORF">GCM10012278_74320</name>
</gene>
<dbReference type="AlphaFoldDB" id="A0A918AEH6"/>
<dbReference type="EMBL" id="BMNK01000018">
    <property type="protein sequence ID" value="GGP15265.1"/>
    <property type="molecule type" value="Genomic_DNA"/>
</dbReference>
<keyword evidence="3" id="KW-1185">Reference proteome</keyword>
<reference evidence="2" key="1">
    <citation type="journal article" date="2014" name="Int. J. Syst. Evol. Microbiol.">
        <title>Complete genome sequence of Corynebacterium casei LMG S-19264T (=DSM 44701T), isolated from a smear-ripened cheese.</title>
        <authorList>
            <consortium name="US DOE Joint Genome Institute (JGI-PGF)"/>
            <person name="Walter F."/>
            <person name="Albersmeier A."/>
            <person name="Kalinowski J."/>
            <person name="Ruckert C."/>
        </authorList>
    </citation>
    <scope>NUCLEOTIDE SEQUENCE</scope>
    <source>
        <strain evidence="2">CGMCC 4.7430</strain>
    </source>
</reference>
<evidence type="ECO:0000313" key="3">
    <source>
        <dbReference type="Proteomes" id="UP000660745"/>
    </source>
</evidence>
<proteinExistence type="predicted"/>
<dbReference type="Proteomes" id="UP000660745">
    <property type="component" value="Unassembled WGS sequence"/>
</dbReference>
<accession>A0A918AEH6</accession>
<dbReference type="Pfam" id="PF13569">
    <property type="entry name" value="DUF4132"/>
    <property type="match status" value="1"/>
</dbReference>
<feature type="domain" description="DUF4132" evidence="1">
    <location>
        <begin position="375"/>
        <end position="531"/>
    </location>
</feature>
<protein>
    <recommendedName>
        <fullName evidence="1">DUF4132 domain-containing protein</fullName>
    </recommendedName>
</protein>
<name>A0A918AEH6_9ACTN</name>
<reference evidence="2" key="2">
    <citation type="submission" date="2020-09" db="EMBL/GenBank/DDBJ databases">
        <authorList>
            <person name="Sun Q."/>
            <person name="Zhou Y."/>
        </authorList>
    </citation>
    <scope>NUCLEOTIDE SEQUENCE</scope>
    <source>
        <strain evidence="2">CGMCC 4.7430</strain>
    </source>
</reference>
<comment type="caution">
    <text evidence="2">The sequence shown here is derived from an EMBL/GenBank/DDBJ whole genome shotgun (WGS) entry which is preliminary data.</text>
</comment>